<dbReference type="InterPro" id="IPR003661">
    <property type="entry name" value="HisK_dim/P_dom"/>
</dbReference>
<evidence type="ECO:0000313" key="14">
    <source>
        <dbReference type="Proteomes" id="UP001500235"/>
    </source>
</evidence>
<evidence type="ECO:0000256" key="1">
    <source>
        <dbReference type="ARBA" id="ARBA00000085"/>
    </source>
</evidence>
<proteinExistence type="predicted"/>
<dbReference type="Pfam" id="PF02518">
    <property type="entry name" value="HATPase_c"/>
    <property type="match status" value="1"/>
</dbReference>
<gene>
    <name evidence="13" type="ORF">GCM10022280_02810</name>
</gene>
<accession>A0ABP7SBA9</accession>
<feature type="modified residue" description="4-aspartylphosphate" evidence="9">
    <location>
        <position position="457"/>
    </location>
</feature>
<evidence type="ECO:0000313" key="13">
    <source>
        <dbReference type="EMBL" id="GAA4009398.1"/>
    </source>
</evidence>
<dbReference type="SMART" id="SM00448">
    <property type="entry name" value="REC"/>
    <property type="match status" value="1"/>
</dbReference>
<keyword evidence="5" id="KW-0547">Nucleotide-binding</keyword>
<sequence>MFDRVTDFFAGDFAPHGFCLLWDPGLVWTHIISDVLIAAAYFSIPIALVTFVRKRPDVEFGRMFWLFALFILSCGMTHVMSIWNLYNGDYALEAVIKAITAAASVPTAILLWPLLPRMLAIPSPTMLQKKNDELADALAERDRVLAQLRDEVVHRQKAEAALVQANKMEAVGQLTGGIAHDFNNLLQAISGNLELIGLAPDQPEKVARWAANATQATERGTKLTGQLLTFSRRQRLDTRVVDVGGLIEGMTELLRNSVGPTVDLSVSVSDELGAVRSDPTQLELAILNLAINGRDAMPSGGALQVTASRRGDKVAIAIVDTGIGMSQEVAERALEPFFTTKGPGRGTGLGLSMAYGVATAAGGTLEIDSKVGEGTTVTMLLPLELSGDGEGADRDEHSGTDRPVRTTHVLLVDDDPEVRSAVADMLVARGHRVTAAENGAHALLELEREEIGVMLLDFAMPGMNGAEVAARAIELRPGVRLLFLSGYADSQAIDAAVDGRAQVLRKPIGAAALFAAIEDMLD</sequence>
<keyword evidence="10" id="KW-0472">Membrane</keyword>
<evidence type="ECO:0000256" key="4">
    <source>
        <dbReference type="ARBA" id="ARBA00022679"/>
    </source>
</evidence>
<dbReference type="InterPro" id="IPR058544">
    <property type="entry name" value="ETR1_N"/>
</dbReference>
<reference evidence="14" key="1">
    <citation type="journal article" date="2019" name="Int. J. Syst. Evol. Microbiol.">
        <title>The Global Catalogue of Microorganisms (GCM) 10K type strain sequencing project: providing services to taxonomists for standard genome sequencing and annotation.</title>
        <authorList>
            <consortium name="The Broad Institute Genomics Platform"/>
            <consortium name="The Broad Institute Genome Sequencing Center for Infectious Disease"/>
            <person name="Wu L."/>
            <person name="Ma J."/>
        </authorList>
    </citation>
    <scope>NUCLEOTIDE SEQUENCE [LARGE SCALE GENOMIC DNA]</scope>
    <source>
        <strain evidence="14">JCM 17563</strain>
    </source>
</reference>
<dbReference type="InterPro" id="IPR036890">
    <property type="entry name" value="HATPase_C_sf"/>
</dbReference>
<keyword evidence="14" id="KW-1185">Reference proteome</keyword>
<keyword evidence="10" id="KW-0812">Transmembrane</keyword>
<dbReference type="Pfam" id="PF00512">
    <property type="entry name" value="HisKA"/>
    <property type="match status" value="1"/>
</dbReference>
<dbReference type="InterPro" id="IPR001789">
    <property type="entry name" value="Sig_transdc_resp-reg_receiver"/>
</dbReference>
<keyword evidence="10" id="KW-1133">Transmembrane helix</keyword>
<dbReference type="Pfam" id="PF25487">
    <property type="entry name" value="ETR1_N"/>
    <property type="match status" value="1"/>
</dbReference>
<dbReference type="Gene3D" id="3.30.565.10">
    <property type="entry name" value="Histidine kinase-like ATPase, C-terminal domain"/>
    <property type="match status" value="1"/>
</dbReference>
<keyword evidence="7" id="KW-0067">ATP-binding</keyword>
<evidence type="ECO:0000259" key="11">
    <source>
        <dbReference type="PROSITE" id="PS50109"/>
    </source>
</evidence>
<protein>
    <recommendedName>
        <fullName evidence="2">histidine kinase</fullName>
        <ecNumber evidence="2">2.7.13.3</ecNumber>
    </recommendedName>
</protein>
<dbReference type="PROSITE" id="PS50109">
    <property type="entry name" value="HIS_KIN"/>
    <property type="match status" value="1"/>
</dbReference>
<evidence type="ECO:0000256" key="10">
    <source>
        <dbReference type="SAM" id="Phobius"/>
    </source>
</evidence>
<dbReference type="PANTHER" id="PTHR43065">
    <property type="entry name" value="SENSOR HISTIDINE KINASE"/>
    <property type="match status" value="1"/>
</dbReference>
<dbReference type="Gene3D" id="1.10.287.130">
    <property type="match status" value="1"/>
</dbReference>
<keyword evidence="4" id="KW-0808">Transferase</keyword>
<evidence type="ECO:0000259" key="12">
    <source>
        <dbReference type="PROSITE" id="PS50110"/>
    </source>
</evidence>
<dbReference type="EC" id="2.7.13.3" evidence="2"/>
<dbReference type="PROSITE" id="PS50110">
    <property type="entry name" value="RESPONSE_REGULATORY"/>
    <property type="match status" value="1"/>
</dbReference>
<dbReference type="InterPro" id="IPR004358">
    <property type="entry name" value="Sig_transdc_His_kin-like_C"/>
</dbReference>
<feature type="transmembrane region" description="Helical" evidence="10">
    <location>
        <begin position="31"/>
        <end position="52"/>
    </location>
</feature>
<dbReference type="InterPro" id="IPR003594">
    <property type="entry name" value="HATPase_dom"/>
</dbReference>
<evidence type="ECO:0000256" key="3">
    <source>
        <dbReference type="ARBA" id="ARBA00022553"/>
    </source>
</evidence>
<dbReference type="EMBL" id="BAABBQ010000001">
    <property type="protein sequence ID" value="GAA4009398.1"/>
    <property type="molecule type" value="Genomic_DNA"/>
</dbReference>
<dbReference type="Pfam" id="PF00072">
    <property type="entry name" value="Response_reg"/>
    <property type="match status" value="1"/>
</dbReference>
<feature type="transmembrane region" description="Helical" evidence="10">
    <location>
        <begin position="64"/>
        <end position="83"/>
    </location>
</feature>
<evidence type="ECO:0000256" key="8">
    <source>
        <dbReference type="ARBA" id="ARBA00023012"/>
    </source>
</evidence>
<keyword evidence="8" id="KW-0902">Two-component regulatory system</keyword>
<dbReference type="CDD" id="cd00082">
    <property type="entry name" value="HisKA"/>
    <property type="match status" value="1"/>
</dbReference>
<comment type="catalytic activity">
    <reaction evidence="1">
        <text>ATP + protein L-histidine = ADP + protein N-phospho-L-histidine.</text>
        <dbReference type="EC" id="2.7.13.3"/>
    </reaction>
</comment>
<evidence type="ECO:0000256" key="5">
    <source>
        <dbReference type="ARBA" id="ARBA00022741"/>
    </source>
</evidence>
<keyword evidence="6" id="KW-0418">Kinase</keyword>
<dbReference type="SUPFAM" id="SSF47384">
    <property type="entry name" value="Homodimeric domain of signal transducing histidine kinase"/>
    <property type="match status" value="1"/>
</dbReference>
<evidence type="ECO:0000256" key="7">
    <source>
        <dbReference type="ARBA" id="ARBA00022840"/>
    </source>
</evidence>
<feature type="domain" description="Histidine kinase" evidence="11">
    <location>
        <begin position="177"/>
        <end position="385"/>
    </location>
</feature>
<dbReference type="SUPFAM" id="SSF55874">
    <property type="entry name" value="ATPase domain of HSP90 chaperone/DNA topoisomerase II/histidine kinase"/>
    <property type="match status" value="1"/>
</dbReference>
<comment type="caution">
    <text evidence="13">The sequence shown here is derived from an EMBL/GenBank/DDBJ whole genome shotgun (WGS) entry which is preliminary data.</text>
</comment>
<evidence type="ECO:0000256" key="2">
    <source>
        <dbReference type="ARBA" id="ARBA00012438"/>
    </source>
</evidence>
<dbReference type="SMART" id="SM00388">
    <property type="entry name" value="HisKA"/>
    <property type="match status" value="1"/>
</dbReference>
<dbReference type="SUPFAM" id="SSF52172">
    <property type="entry name" value="CheY-like"/>
    <property type="match status" value="1"/>
</dbReference>
<organism evidence="13 14">
    <name type="scientific">Sphingomonas swuensis</name>
    <dbReference type="NCBI Taxonomy" id="977800"/>
    <lineage>
        <taxon>Bacteria</taxon>
        <taxon>Pseudomonadati</taxon>
        <taxon>Pseudomonadota</taxon>
        <taxon>Alphaproteobacteria</taxon>
        <taxon>Sphingomonadales</taxon>
        <taxon>Sphingomonadaceae</taxon>
        <taxon>Sphingomonas</taxon>
    </lineage>
</organism>
<dbReference type="SMART" id="SM00387">
    <property type="entry name" value="HATPase_c"/>
    <property type="match status" value="1"/>
</dbReference>
<dbReference type="PANTHER" id="PTHR43065:SF46">
    <property type="entry name" value="C4-DICARBOXYLATE TRANSPORT SENSOR PROTEIN DCTB"/>
    <property type="match status" value="1"/>
</dbReference>
<dbReference type="Gene3D" id="3.40.50.2300">
    <property type="match status" value="1"/>
</dbReference>
<dbReference type="InterPro" id="IPR011006">
    <property type="entry name" value="CheY-like_superfamily"/>
</dbReference>
<evidence type="ECO:0000256" key="9">
    <source>
        <dbReference type="PROSITE-ProRule" id="PRU00169"/>
    </source>
</evidence>
<dbReference type="PRINTS" id="PR00344">
    <property type="entry name" value="BCTRLSENSOR"/>
</dbReference>
<dbReference type="InterPro" id="IPR005467">
    <property type="entry name" value="His_kinase_dom"/>
</dbReference>
<dbReference type="InterPro" id="IPR036097">
    <property type="entry name" value="HisK_dim/P_sf"/>
</dbReference>
<evidence type="ECO:0000256" key="6">
    <source>
        <dbReference type="ARBA" id="ARBA00022777"/>
    </source>
</evidence>
<feature type="domain" description="Response regulatory" evidence="12">
    <location>
        <begin position="408"/>
        <end position="521"/>
    </location>
</feature>
<keyword evidence="3 9" id="KW-0597">Phosphoprotein</keyword>
<name>A0ABP7SBA9_9SPHN</name>
<dbReference type="Proteomes" id="UP001500235">
    <property type="component" value="Unassembled WGS sequence"/>
</dbReference>
<dbReference type="RefSeq" id="WP_344705608.1">
    <property type="nucleotide sequence ID" value="NZ_BAABBQ010000001.1"/>
</dbReference>